<sequence>MENREIWLKVRVTDKERRILKRKAKKVGLTVSDFVRSSLIHSDNLTINVIDTSVLGKTLFELHKHGVNLNQLMKFCNTYGLDAFNESHVIPILDNERDVFAKTQAALSSIAEEARKGNVVVNLGLSDDMEEEIEDGDS</sequence>
<dbReference type="RefSeq" id="WP_195190775.1">
    <property type="nucleotide sequence ID" value="NZ_JADMUL010000003.1"/>
</dbReference>
<dbReference type="InterPro" id="IPR053842">
    <property type="entry name" value="NikA-like"/>
</dbReference>
<reference evidence="1" key="1">
    <citation type="submission" date="2023-01" db="EMBL/GenBank/DDBJ databases">
        <title>Human gut microbiome strain richness.</title>
        <authorList>
            <person name="Chen-Liaw A."/>
        </authorList>
    </citation>
    <scope>NUCLEOTIDE SEQUENCE</scope>
    <source>
        <strain evidence="1">D55st1_G4_D55t1_190419</strain>
    </source>
</reference>
<dbReference type="AlphaFoldDB" id="A0AAW6FRY3"/>
<accession>A0AAW6FRY3</accession>
<gene>
    <name evidence="1" type="ORF">POG00_02240</name>
</gene>
<protein>
    <recommendedName>
        <fullName evidence="3">Mobilization protein</fullName>
    </recommendedName>
</protein>
<evidence type="ECO:0008006" key="3">
    <source>
        <dbReference type="Google" id="ProtNLM"/>
    </source>
</evidence>
<dbReference type="EMBL" id="JAQNCK010000004">
    <property type="protein sequence ID" value="MDC0827524.1"/>
    <property type="molecule type" value="Genomic_DNA"/>
</dbReference>
<evidence type="ECO:0000313" key="1">
    <source>
        <dbReference type="EMBL" id="MDC0827524.1"/>
    </source>
</evidence>
<organism evidence="1 2">
    <name type="scientific">Faecalitalea cylindroides</name>
    <dbReference type="NCBI Taxonomy" id="39483"/>
    <lineage>
        <taxon>Bacteria</taxon>
        <taxon>Bacillati</taxon>
        <taxon>Bacillota</taxon>
        <taxon>Erysipelotrichia</taxon>
        <taxon>Erysipelotrichales</taxon>
        <taxon>Erysipelotrichaceae</taxon>
        <taxon>Faecalitalea</taxon>
    </lineage>
</organism>
<dbReference type="Pfam" id="PF21983">
    <property type="entry name" value="NikA-like"/>
    <property type="match status" value="1"/>
</dbReference>
<name>A0AAW6FRY3_9FIRM</name>
<comment type="caution">
    <text evidence="1">The sequence shown here is derived from an EMBL/GenBank/DDBJ whole genome shotgun (WGS) entry which is preliminary data.</text>
</comment>
<evidence type="ECO:0000313" key="2">
    <source>
        <dbReference type="Proteomes" id="UP001220658"/>
    </source>
</evidence>
<proteinExistence type="predicted"/>
<dbReference type="Proteomes" id="UP001220658">
    <property type="component" value="Unassembled WGS sequence"/>
</dbReference>